<evidence type="ECO:0000313" key="1">
    <source>
        <dbReference type="EMBL" id="OHT05434.1"/>
    </source>
</evidence>
<evidence type="ECO:0000313" key="2">
    <source>
        <dbReference type="Proteomes" id="UP000179807"/>
    </source>
</evidence>
<reference evidence="1" key="1">
    <citation type="submission" date="2016-10" db="EMBL/GenBank/DDBJ databases">
        <authorList>
            <person name="Benchimol M."/>
            <person name="Almeida L.G."/>
            <person name="Vasconcelos A.T."/>
            <person name="Perreira-Neves A."/>
            <person name="Rosa I.A."/>
            <person name="Tasca T."/>
            <person name="Bogo M.R."/>
            <person name="de Souza W."/>
        </authorList>
    </citation>
    <scope>NUCLEOTIDE SEQUENCE [LARGE SCALE GENOMIC DNA]</scope>
    <source>
        <strain evidence="1">K</strain>
    </source>
</reference>
<comment type="caution">
    <text evidence="1">The sequence shown here is derived from an EMBL/GenBank/DDBJ whole genome shotgun (WGS) entry which is preliminary data.</text>
</comment>
<dbReference type="Proteomes" id="UP000179807">
    <property type="component" value="Unassembled WGS sequence"/>
</dbReference>
<dbReference type="GeneID" id="94839907"/>
<sequence>MNQTLSGLTLLYVMNSPLYSSTNLKHQQTNHFNSIKINFAGSNFYSSFGKANAYLTNIHLGNFLKSPIVLSSINNAFIYDSFVVKSGNFIAGFCKFYKIQDHSIVIQQDISVASFNNNLFFKCRADDSAILYSSGWYNYYFILKDSCFIESYSTGISDDNACLMKFFISQNNNKQFEFYQNTLVNCNSPDTNVDHGPIIKSRSNVFYRVSGGVMSLPTLEVKSIHYIYK</sequence>
<accession>A0A1J4K385</accession>
<organism evidence="1 2">
    <name type="scientific">Tritrichomonas foetus</name>
    <dbReference type="NCBI Taxonomy" id="1144522"/>
    <lineage>
        <taxon>Eukaryota</taxon>
        <taxon>Metamonada</taxon>
        <taxon>Parabasalia</taxon>
        <taxon>Tritrichomonadida</taxon>
        <taxon>Tritrichomonadidae</taxon>
        <taxon>Tritrichomonas</taxon>
    </lineage>
</organism>
<proteinExistence type="predicted"/>
<name>A0A1J4K385_9EUKA</name>
<dbReference type="EMBL" id="MLAK01000758">
    <property type="protein sequence ID" value="OHT05434.1"/>
    <property type="molecule type" value="Genomic_DNA"/>
</dbReference>
<dbReference type="RefSeq" id="XP_068358570.1">
    <property type="nucleotide sequence ID" value="XM_068505203.1"/>
</dbReference>
<gene>
    <name evidence="1" type="ORF">TRFO_26856</name>
</gene>
<keyword evidence="2" id="KW-1185">Reference proteome</keyword>
<dbReference type="VEuPathDB" id="TrichDB:TRFO_26856"/>
<protein>
    <submittedName>
        <fullName evidence="1">Uncharacterized protein</fullName>
    </submittedName>
</protein>
<dbReference type="AlphaFoldDB" id="A0A1J4K385"/>